<keyword evidence="3" id="KW-1185">Reference proteome</keyword>
<feature type="compositionally biased region" description="Basic and acidic residues" evidence="1">
    <location>
        <begin position="58"/>
        <end position="73"/>
    </location>
</feature>
<comment type="caution">
    <text evidence="2">The sequence shown here is derived from an EMBL/GenBank/DDBJ whole genome shotgun (WGS) entry which is preliminary data.</text>
</comment>
<dbReference type="AlphaFoldDB" id="A0AAV7N2W9"/>
<feature type="region of interest" description="Disordered" evidence="1">
    <location>
        <begin position="1"/>
        <end position="109"/>
    </location>
</feature>
<protein>
    <submittedName>
        <fullName evidence="2">Uncharacterized protein</fullName>
    </submittedName>
</protein>
<accession>A0AAV7N2W9</accession>
<proteinExistence type="predicted"/>
<dbReference type="Proteomes" id="UP001066276">
    <property type="component" value="Chromosome 9"/>
</dbReference>
<dbReference type="EMBL" id="JANPWB010000013">
    <property type="protein sequence ID" value="KAJ1110337.1"/>
    <property type="molecule type" value="Genomic_DNA"/>
</dbReference>
<feature type="compositionally biased region" description="Basic and acidic residues" evidence="1">
    <location>
        <begin position="1"/>
        <end position="31"/>
    </location>
</feature>
<evidence type="ECO:0000313" key="3">
    <source>
        <dbReference type="Proteomes" id="UP001066276"/>
    </source>
</evidence>
<gene>
    <name evidence="2" type="ORF">NDU88_007690</name>
</gene>
<sequence length="109" mass="12234">MGRNSPREEEGFRGHTPEECHEQQMEEKEGGGRTAQSGEPGERKEEDAEEEDAGQNWEKPEPHKRVRAERGGETKPAMSVKQHGESNTTGQSRHVPGGTWLNKVPLYLD</sequence>
<reference evidence="2" key="1">
    <citation type="journal article" date="2022" name="bioRxiv">
        <title>Sequencing and chromosome-scale assembly of the giantPleurodeles waltlgenome.</title>
        <authorList>
            <person name="Brown T."/>
            <person name="Elewa A."/>
            <person name="Iarovenko S."/>
            <person name="Subramanian E."/>
            <person name="Araus A.J."/>
            <person name="Petzold A."/>
            <person name="Susuki M."/>
            <person name="Suzuki K.-i.T."/>
            <person name="Hayashi T."/>
            <person name="Toyoda A."/>
            <person name="Oliveira C."/>
            <person name="Osipova E."/>
            <person name="Leigh N.D."/>
            <person name="Simon A."/>
            <person name="Yun M.H."/>
        </authorList>
    </citation>
    <scope>NUCLEOTIDE SEQUENCE</scope>
    <source>
        <strain evidence="2">20211129_DDA</strain>
        <tissue evidence="2">Liver</tissue>
    </source>
</reference>
<name>A0AAV7N2W9_PLEWA</name>
<organism evidence="2 3">
    <name type="scientific">Pleurodeles waltl</name>
    <name type="common">Iberian ribbed newt</name>
    <dbReference type="NCBI Taxonomy" id="8319"/>
    <lineage>
        <taxon>Eukaryota</taxon>
        <taxon>Metazoa</taxon>
        <taxon>Chordata</taxon>
        <taxon>Craniata</taxon>
        <taxon>Vertebrata</taxon>
        <taxon>Euteleostomi</taxon>
        <taxon>Amphibia</taxon>
        <taxon>Batrachia</taxon>
        <taxon>Caudata</taxon>
        <taxon>Salamandroidea</taxon>
        <taxon>Salamandridae</taxon>
        <taxon>Pleurodelinae</taxon>
        <taxon>Pleurodeles</taxon>
    </lineage>
</organism>
<evidence type="ECO:0000313" key="2">
    <source>
        <dbReference type="EMBL" id="KAJ1110337.1"/>
    </source>
</evidence>
<evidence type="ECO:0000256" key="1">
    <source>
        <dbReference type="SAM" id="MobiDB-lite"/>
    </source>
</evidence>